<gene>
    <name evidence="2" type="ordered locus">Sare_1281</name>
</gene>
<dbReference type="InterPro" id="IPR018958">
    <property type="entry name" value="Knr4/Smi1-like_dom"/>
</dbReference>
<organism evidence="2">
    <name type="scientific">Salinispora arenicola (strain CNS-205)</name>
    <dbReference type="NCBI Taxonomy" id="391037"/>
    <lineage>
        <taxon>Bacteria</taxon>
        <taxon>Bacillati</taxon>
        <taxon>Actinomycetota</taxon>
        <taxon>Actinomycetes</taxon>
        <taxon>Micromonosporales</taxon>
        <taxon>Micromonosporaceae</taxon>
        <taxon>Salinispora</taxon>
    </lineage>
</organism>
<proteinExistence type="predicted"/>
<protein>
    <recommendedName>
        <fullName evidence="1">Knr4/Smi1-like domain-containing protein</fullName>
    </recommendedName>
</protein>
<dbReference type="eggNOG" id="ENOG5033AZG">
    <property type="taxonomic scope" value="Bacteria"/>
</dbReference>
<dbReference type="AlphaFoldDB" id="A8M704"/>
<dbReference type="InterPro" id="IPR037883">
    <property type="entry name" value="Knr4/Smi1-like_sf"/>
</dbReference>
<accession>A8M704</accession>
<sequence>MYTVSEIAELLRREEPGGVVGLEPSEVQQVQAAWDMIRLPSAYEEFLTNMGSRAGRVLLGTDAFFPTILEMSEWADEFFEENASNLARPKDALVFAMHQGYLAYWMSDASISDPEVTLFMEGESKPMRVWPSFTAFLNSHYLDEPGVK</sequence>
<dbReference type="HOGENOM" id="CLU_135028_0_0_11"/>
<dbReference type="OrthoDB" id="3399677at2"/>
<reference evidence="2" key="1">
    <citation type="submission" date="2007-10" db="EMBL/GenBank/DDBJ databases">
        <title>Complete sequence of Salinispora arenicola CNS-205.</title>
        <authorList>
            <consortium name="US DOE Joint Genome Institute"/>
            <person name="Copeland A."/>
            <person name="Lucas S."/>
            <person name="Lapidus A."/>
            <person name="Barry K."/>
            <person name="Glavina del Rio T."/>
            <person name="Dalin E."/>
            <person name="Tice H."/>
            <person name="Pitluck S."/>
            <person name="Foster B."/>
            <person name="Schmutz J."/>
            <person name="Larimer F."/>
            <person name="Land M."/>
            <person name="Hauser L."/>
            <person name="Kyrpides N."/>
            <person name="Ivanova N."/>
            <person name="Jensen P.R."/>
            <person name="Moore B.S."/>
            <person name="Penn K."/>
            <person name="Jenkins C."/>
            <person name="Udwary D."/>
            <person name="Xiang L."/>
            <person name="Gontang E."/>
            <person name="Richardson P."/>
        </authorList>
    </citation>
    <scope>NUCLEOTIDE SEQUENCE [LARGE SCALE GENOMIC DNA]</scope>
    <source>
        <strain evidence="2">CNS-205</strain>
    </source>
</reference>
<evidence type="ECO:0000313" key="2">
    <source>
        <dbReference type="EMBL" id="ABV97186.1"/>
    </source>
</evidence>
<name>A8M704_SALAI</name>
<dbReference type="EMBL" id="CP000850">
    <property type="protein sequence ID" value="ABV97186.1"/>
    <property type="molecule type" value="Genomic_DNA"/>
</dbReference>
<dbReference type="Gene3D" id="3.40.1580.10">
    <property type="entry name" value="SMI1/KNR4-like"/>
    <property type="match status" value="1"/>
</dbReference>
<feature type="domain" description="Knr4/Smi1-like" evidence="1">
    <location>
        <begin position="23"/>
        <end position="138"/>
    </location>
</feature>
<dbReference type="SUPFAM" id="SSF160631">
    <property type="entry name" value="SMI1/KNR4-like"/>
    <property type="match status" value="1"/>
</dbReference>
<dbReference type="Pfam" id="PF09346">
    <property type="entry name" value="SMI1_KNR4"/>
    <property type="match status" value="1"/>
</dbReference>
<evidence type="ECO:0000259" key="1">
    <source>
        <dbReference type="Pfam" id="PF09346"/>
    </source>
</evidence>
<dbReference type="KEGG" id="saq:Sare_1281"/>